<evidence type="ECO:0000313" key="3">
    <source>
        <dbReference type="Proteomes" id="UP001205890"/>
    </source>
</evidence>
<name>A0ABT1LI52_9HYPH</name>
<gene>
    <name evidence="2" type="ORF">NK718_17725</name>
</gene>
<dbReference type="RefSeq" id="WP_254745014.1">
    <property type="nucleotide sequence ID" value="NZ_JANCLU010000020.1"/>
</dbReference>
<keyword evidence="3" id="KW-1185">Reference proteome</keyword>
<proteinExistence type="predicted"/>
<dbReference type="EMBL" id="JANCLU010000020">
    <property type="protein sequence ID" value="MCP8940370.1"/>
    <property type="molecule type" value="Genomic_DNA"/>
</dbReference>
<dbReference type="Proteomes" id="UP001205890">
    <property type="component" value="Unassembled WGS sequence"/>
</dbReference>
<evidence type="ECO:0000259" key="1">
    <source>
        <dbReference type="Pfam" id="PF02538"/>
    </source>
</evidence>
<sequence length="611" mass="65552">MSVPNATSVVSESAKPGRGACDPVTLEIVRGAIRAAQAEMEALIERTAISAFIREKKDFYTALFDADGVMAVGSNVPVFGDMTSPVFAHFPKESMKPGDVYWYNDCYGSRGAVSHSNDQVLIAPVFHEGRRCAFVMSWAHFADIGGIRPGSISPDATDIFQEGVIIPPTRLIDAGVVNEAALAIFHRNSRFPDQSRGDLRALMGSVELGVKRVAEIVARFGADVIEDALALLLERTRRLVRAKLAETFPYGTHSFTDAIDGDGHGSGPLKLRLSLTREKGEDGEDRFILDGTATDDQSVGPVNFLMNPGVPGMALGLYFLGGDPAQVCNAGGPQSLDEVRLREGSLLWPRFPASLGMRGLTMMRLLATLNGLVNAAGGGAPASHSAYVISIMRGTYINAKGERDRFLLADGLGVGYGARPFADGIDTVYFVAQENYPVEFLELGYPIRLRTYGVVEDSGGAGRWRGGCGVVREYEILAEEAVMALRIDCVKNPPWGIAGGMSGGPGRAFVNPGTPQERQLAPLSDGNVLKKGDILRIETGGGGGYGHPYDRPVDLVLADVLGGFVSREAAERLYGVAIAGFEVDEARTARLRAERPAVRAFHRNEYVDELA</sequence>
<dbReference type="PANTHER" id="PTHR11365">
    <property type="entry name" value="5-OXOPROLINASE RELATED"/>
    <property type="match status" value="1"/>
</dbReference>
<dbReference type="InterPro" id="IPR045079">
    <property type="entry name" value="Oxoprolinase-like"/>
</dbReference>
<dbReference type="PANTHER" id="PTHR11365:SF23">
    <property type="entry name" value="HYPOTHETICAL 5-OXOPROLINASE (EUROFUNG)-RELATED"/>
    <property type="match status" value="1"/>
</dbReference>
<protein>
    <submittedName>
        <fullName evidence="2">Hydantoinase B/oxoprolinase family protein</fullName>
    </submittedName>
</protein>
<evidence type="ECO:0000313" key="2">
    <source>
        <dbReference type="EMBL" id="MCP8940370.1"/>
    </source>
</evidence>
<dbReference type="InterPro" id="IPR003692">
    <property type="entry name" value="Hydantoinase_B"/>
</dbReference>
<dbReference type="Pfam" id="PF02538">
    <property type="entry name" value="Hydantoinase_B"/>
    <property type="match status" value="1"/>
</dbReference>
<organism evidence="2 3">
    <name type="scientific">Alsobacter ponti</name>
    <dbReference type="NCBI Taxonomy" id="2962936"/>
    <lineage>
        <taxon>Bacteria</taxon>
        <taxon>Pseudomonadati</taxon>
        <taxon>Pseudomonadota</taxon>
        <taxon>Alphaproteobacteria</taxon>
        <taxon>Hyphomicrobiales</taxon>
        <taxon>Alsobacteraceae</taxon>
        <taxon>Alsobacter</taxon>
    </lineage>
</organism>
<feature type="domain" description="Hydantoinase B/oxoprolinase" evidence="1">
    <location>
        <begin position="22"/>
        <end position="548"/>
    </location>
</feature>
<reference evidence="2 3" key="1">
    <citation type="submission" date="2022-07" db="EMBL/GenBank/DDBJ databases">
        <authorList>
            <person name="Li W.-J."/>
            <person name="Deng Q.-Q."/>
        </authorList>
    </citation>
    <scope>NUCLEOTIDE SEQUENCE [LARGE SCALE GENOMIC DNA]</scope>
    <source>
        <strain evidence="2 3">SYSU M60028</strain>
    </source>
</reference>
<comment type="caution">
    <text evidence="2">The sequence shown here is derived from an EMBL/GenBank/DDBJ whole genome shotgun (WGS) entry which is preliminary data.</text>
</comment>
<accession>A0ABT1LI52</accession>